<dbReference type="GO" id="GO:0004519">
    <property type="term" value="F:endonuclease activity"/>
    <property type="evidence" value="ECO:0007669"/>
    <property type="project" value="UniProtKB-KW"/>
</dbReference>
<keyword evidence="5" id="KW-0540">Nuclease</keyword>
<dbReference type="InterPro" id="IPR020821">
    <property type="entry name" value="ENPP1-3/EXOG-like_nuc-like"/>
</dbReference>
<keyword evidence="5" id="KW-0378">Hydrolase</keyword>
<name>A0A096AXJ7_9BACT</name>
<dbReference type="InterPro" id="IPR044925">
    <property type="entry name" value="His-Me_finger_sf"/>
</dbReference>
<evidence type="ECO:0000259" key="4">
    <source>
        <dbReference type="SMART" id="SM00892"/>
    </source>
</evidence>
<sequence length="315" mass="35983">MKKSSIFVFSLSFALVLNLFSCTVDDEGRVLAYNIDRGGKPKVPSDGVTVIKSLSELPSFHGGNSKVVTHKLKNGEVNYTVEFDKDKQATRWVAFQMNSHNVFGNIPRYGKTEGKGKSKTNYLFDPKFSSTEFLKDLIKGSGYSHGHLIASADRKSDEEAQKQTFYLTNMAPQIQNSFNASPGAWALMEELVRSKFREAINVSNIDTMFVVRGCTIDNLDQIKENVRGLIVPKYFYSLQVLKYKDINGKWSYKALSFWIEHKKSDARGQMKTFLKPIREIEKLTGINFFARFSKEDQDYFENMTSEQMAVMWNIK</sequence>
<keyword evidence="6" id="KW-1185">Reference proteome</keyword>
<keyword evidence="5" id="KW-0255">Endonuclease</keyword>
<feature type="domain" description="DNA/RNA non-specific endonuclease/pyrophosphatase/phosphodiesterase" evidence="4">
    <location>
        <begin position="75"/>
        <end position="292"/>
    </location>
</feature>
<feature type="active site" description="Proton acceptor" evidence="1">
    <location>
        <position position="147"/>
    </location>
</feature>
<protein>
    <submittedName>
        <fullName evidence="5">DNA/RNA non-specific endonuclease</fullName>
    </submittedName>
</protein>
<feature type="domain" description="ENPP1-3/EXOG-like endonuclease/phosphodiesterase" evidence="3">
    <location>
        <begin position="76"/>
        <end position="295"/>
    </location>
</feature>
<evidence type="ECO:0000256" key="2">
    <source>
        <dbReference type="PIRSR" id="PIRSR640255-2"/>
    </source>
</evidence>
<proteinExistence type="predicted"/>
<evidence type="ECO:0000313" key="5">
    <source>
        <dbReference type="EMBL" id="KGF51793.1"/>
    </source>
</evidence>
<dbReference type="OrthoDB" id="9811262at2"/>
<organism evidence="5 6">
    <name type="scientific">Prevotella amnii DNF00058</name>
    <dbReference type="NCBI Taxonomy" id="1401066"/>
    <lineage>
        <taxon>Bacteria</taxon>
        <taxon>Pseudomonadati</taxon>
        <taxon>Bacteroidota</taxon>
        <taxon>Bacteroidia</taxon>
        <taxon>Bacteroidales</taxon>
        <taxon>Prevotellaceae</taxon>
        <taxon>Prevotella</taxon>
    </lineage>
</organism>
<dbReference type="InterPro" id="IPR040255">
    <property type="entry name" value="Non-specific_endonuclease"/>
</dbReference>
<dbReference type="GO" id="GO:0003676">
    <property type="term" value="F:nucleic acid binding"/>
    <property type="evidence" value="ECO:0007669"/>
    <property type="project" value="InterPro"/>
</dbReference>
<dbReference type="GO" id="GO:0046872">
    <property type="term" value="F:metal ion binding"/>
    <property type="evidence" value="ECO:0007669"/>
    <property type="project" value="UniProtKB-KW"/>
</dbReference>
<evidence type="ECO:0000256" key="1">
    <source>
        <dbReference type="PIRSR" id="PIRSR640255-1"/>
    </source>
</evidence>
<reference evidence="5 6" key="1">
    <citation type="submission" date="2014-07" db="EMBL/GenBank/DDBJ databases">
        <authorList>
            <person name="McCorrison J."/>
            <person name="Sanka R."/>
            <person name="Torralba M."/>
            <person name="Gillis M."/>
            <person name="Haft D.H."/>
            <person name="Methe B."/>
            <person name="Sutton G."/>
            <person name="Nelson K.E."/>
        </authorList>
    </citation>
    <scope>NUCLEOTIDE SEQUENCE [LARGE SCALE GENOMIC DNA]</scope>
    <source>
        <strain evidence="5 6">DNF00058</strain>
    </source>
</reference>
<evidence type="ECO:0000259" key="3">
    <source>
        <dbReference type="SMART" id="SM00477"/>
    </source>
</evidence>
<dbReference type="PANTHER" id="PTHR13966">
    <property type="entry name" value="ENDONUCLEASE RELATED"/>
    <property type="match status" value="1"/>
</dbReference>
<dbReference type="InterPro" id="IPR001604">
    <property type="entry name" value="Endo_G_ENPP1-like_dom"/>
</dbReference>
<dbReference type="GO" id="GO:0016787">
    <property type="term" value="F:hydrolase activity"/>
    <property type="evidence" value="ECO:0007669"/>
    <property type="project" value="InterPro"/>
</dbReference>
<dbReference type="InterPro" id="IPR044929">
    <property type="entry name" value="DNA/RNA_non-sp_Endonuclease_sf"/>
</dbReference>
<feature type="binding site" evidence="2">
    <location>
        <position position="179"/>
    </location>
    <ligand>
        <name>Mg(2+)</name>
        <dbReference type="ChEBI" id="CHEBI:18420"/>
        <note>catalytic</note>
    </ligand>
</feature>
<dbReference type="Proteomes" id="UP000029614">
    <property type="component" value="Unassembled WGS sequence"/>
</dbReference>
<dbReference type="Gene3D" id="3.40.570.10">
    <property type="entry name" value="Extracellular Endonuclease, subunit A"/>
    <property type="match status" value="1"/>
</dbReference>
<dbReference type="Pfam" id="PF01223">
    <property type="entry name" value="Endonuclease_NS"/>
    <property type="match status" value="1"/>
</dbReference>
<dbReference type="SMART" id="SM00892">
    <property type="entry name" value="Endonuclease_NS"/>
    <property type="match status" value="1"/>
</dbReference>
<keyword evidence="2" id="KW-0479">Metal-binding</keyword>
<dbReference type="PANTHER" id="PTHR13966:SF5">
    <property type="entry name" value="ENDONUCLEASE G, MITOCHONDRIAL"/>
    <property type="match status" value="1"/>
</dbReference>
<accession>A0A096AXJ7</accession>
<comment type="caution">
    <text evidence="5">The sequence shown here is derived from an EMBL/GenBank/DDBJ whole genome shotgun (WGS) entry which is preliminary data.</text>
</comment>
<dbReference type="RefSeq" id="WP_036855654.1">
    <property type="nucleotide sequence ID" value="NZ_JRNU01000023.1"/>
</dbReference>
<dbReference type="SUPFAM" id="SSF54060">
    <property type="entry name" value="His-Me finger endonucleases"/>
    <property type="match status" value="1"/>
</dbReference>
<dbReference type="AlphaFoldDB" id="A0A096AXJ7"/>
<dbReference type="SMART" id="SM00477">
    <property type="entry name" value="NUC"/>
    <property type="match status" value="1"/>
</dbReference>
<dbReference type="EMBL" id="JRNU01000023">
    <property type="protein sequence ID" value="KGF51793.1"/>
    <property type="molecule type" value="Genomic_DNA"/>
</dbReference>
<gene>
    <name evidence="5" type="ORF">HMPREF9302_06105</name>
</gene>
<evidence type="ECO:0000313" key="6">
    <source>
        <dbReference type="Proteomes" id="UP000029614"/>
    </source>
</evidence>